<evidence type="ECO:0000313" key="2">
    <source>
        <dbReference type="Proteomes" id="UP000035368"/>
    </source>
</evidence>
<organism evidence="1 2">
    <name type="scientific">Corynebacterium epidermidicanis</name>
    <dbReference type="NCBI Taxonomy" id="1050174"/>
    <lineage>
        <taxon>Bacteria</taxon>
        <taxon>Bacillati</taxon>
        <taxon>Actinomycetota</taxon>
        <taxon>Actinomycetes</taxon>
        <taxon>Mycobacteriales</taxon>
        <taxon>Corynebacteriaceae</taxon>
        <taxon>Corynebacterium</taxon>
    </lineage>
</organism>
<sequence>MRPQLAVLSDVSSDSRDVPKRAVIGETNMPLPAKTPGEMTTWDKKAVKGRCGRTRVAGRKVIDSVSR</sequence>
<keyword evidence="2" id="KW-1185">Reference proteome</keyword>
<name>A0A0G3GZN7_9CORY</name>
<accession>A0A0G3GZN7</accession>
<dbReference type="STRING" id="1050174.CEPID_12350"/>
<evidence type="ECO:0000313" key="1">
    <source>
        <dbReference type="EMBL" id="AKK04292.1"/>
    </source>
</evidence>
<gene>
    <name evidence="1" type="ORF">CEPID_12350</name>
</gene>
<dbReference type="KEGG" id="cei:CEPID_12350"/>
<dbReference type="AlphaFoldDB" id="A0A0G3GZN7"/>
<dbReference type="Proteomes" id="UP000035368">
    <property type="component" value="Chromosome"/>
</dbReference>
<dbReference type="EMBL" id="CP011541">
    <property type="protein sequence ID" value="AKK04292.1"/>
    <property type="molecule type" value="Genomic_DNA"/>
</dbReference>
<proteinExistence type="predicted"/>
<protein>
    <submittedName>
        <fullName evidence="1">Uncharacterized protein</fullName>
    </submittedName>
</protein>
<reference evidence="1 2" key="1">
    <citation type="submission" date="2015-05" db="EMBL/GenBank/DDBJ databases">
        <title>Complete genome sequence of Corynebacterium epidermidicanis DSM 45586, isolated from the skin of a dog suffering from pruritus.</title>
        <authorList>
            <person name="Ruckert C."/>
            <person name="Albersmeier A."/>
            <person name="Winkler A."/>
            <person name="Tauch A."/>
        </authorList>
    </citation>
    <scope>NUCLEOTIDE SEQUENCE [LARGE SCALE GENOMIC DNA]</scope>
    <source>
        <strain evidence="1 2">DSM 45586</strain>
    </source>
</reference>
<dbReference type="PATRIC" id="fig|1050174.4.peg.2493"/>